<sequence>MPEALVPRSGTDRQQSMRSTRRLGDRTEISRAITSEKDMTGQEILYRETKCIEFNCTIVISSELTNRNKIFDDIRSD</sequence>
<evidence type="ECO:0000256" key="1">
    <source>
        <dbReference type="SAM" id="MobiDB-lite"/>
    </source>
</evidence>
<protein>
    <submittedName>
        <fullName evidence="2">Uncharacterized protein</fullName>
    </submittedName>
</protein>
<name>A0A699KN36_TANCI</name>
<organism evidence="2">
    <name type="scientific">Tanacetum cinerariifolium</name>
    <name type="common">Dalmatian daisy</name>
    <name type="synonym">Chrysanthemum cinerariifolium</name>
    <dbReference type="NCBI Taxonomy" id="118510"/>
    <lineage>
        <taxon>Eukaryota</taxon>
        <taxon>Viridiplantae</taxon>
        <taxon>Streptophyta</taxon>
        <taxon>Embryophyta</taxon>
        <taxon>Tracheophyta</taxon>
        <taxon>Spermatophyta</taxon>
        <taxon>Magnoliopsida</taxon>
        <taxon>eudicotyledons</taxon>
        <taxon>Gunneridae</taxon>
        <taxon>Pentapetalae</taxon>
        <taxon>asterids</taxon>
        <taxon>campanulids</taxon>
        <taxon>Asterales</taxon>
        <taxon>Asteraceae</taxon>
        <taxon>Asteroideae</taxon>
        <taxon>Anthemideae</taxon>
        <taxon>Anthemidinae</taxon>
        <taxon>Tanacetum</taxon>
    </lineage>
</organism>
<proteinExistence type="predicted"/>
<reference evidence="2" key="1">
    <citation type="journal article" date="2019" name="Sci. Rep.">
        <title>Draft genome of Tanacetum cinerariifolium, the natural source of mosquito coil.</title>
        <authorList>
            <person name="Yamashiro T."/>
            <person name="Shiraishi A."/>
            <person name="Satake H."/>
            <person name="Nakayama K."/>
        </authorList>
    </citation>
    <scope>NUCLEOTIDE SEQUENCE</scope>
</reference>
<dbReference type="AlphaFoldDB" id="A0A699KN36"/>
<comment type="caution">
    <text evidence="2">The sequence shown here is derived from an EMBL/GenBank/DDBJ whole genome shotgun (WGS) entry which is preliminary data.</text>
</comment>
<feature type="region of interest" description="Disordered" evidence="1">
    <location>
        <begin position="1"/>
        <end position="27"/>
    </location>
</feature>
<evidence type="ECO:0000313" key="2">
    <source>
        <dbReference type="EMBL" id="GFA97937.1"/>
    </source>
</evidence>
<accession>A0A699KN36</accession>
<gene>
    <name evidence="2" type="ORF">Tci_669909</name>
</gene>
<dbReference type="EMBL" id="BKCJ010526465">
    <property type="protein sequence ID" value="GFA97937.1"/>
    <property type="molecule type" value="Genomic_DNA"/>
</dbReference>